<dbReference type="EMBL" id="CP089291">
    <property type="protein sequence ID" value="UOF89931.1"/>
    <property type="molecule type" value="Genomic_DNA"/>
</dbReference>
<name>A0ABY4CL03_9BACL</name>
<accession>A0ABY4CL03</accession>
<keyword evidence="3" id="KW-1185">Reference proteome</keyword>
<evidence type="ECO:0000313" key="2">
    <source>
        <dbReference type="EMBL" id="UOF89931.1"/>
    </source>
</evidence>
<proteinExistence type="predicted"/>
<keyword evidence="1" id="KW-0472">Membrane</keyword>
<keyword evidence="1" id="KW-1133">Transmembrane helix</keyword>
<reference evidence="2" key="1">
    <citation type="submission" date="2021-12" db="EMBL/GenBank/DDBJ databases">
        <title>Alicyclobacillaceae gen. nov., sp. nov., isolated from chalcocite enrichment system.</title>
        <authorList>
            <person name="Jiang Z."/>
        </authorList>
    </citation>
    <scope>NUCLEOTIDE SEQUENCE</scope>
    <source>
        <strain evidence="2">MYW30-H2</strain>
    </source>
</reference>
<keyword evidence="1" id="KW-0812">Transmembrane</keyword>
<dbReference type="Proteomes" id="UP000830167">
    <property type="component" value="Chromosome"/>
</dbReference>
<evidence type="ECO:0000313" key="3">
    <source>
        <dbReference type="Proteomes" id="UP000830167"/>
    </source>
</evidence>
<dbReference type="RefSeq" id="WP_347436627.1">
    <property type="nucleotide sequence ID" value="NZ_CP089291.1"/>
</dbReference>
<protein>
    <recommendedName>
        <fullName evidence="4">DUF4825 domain-containing protein</fullName>
    </recommendedName>
</protein>
<sequence length="570" mass="64740">MYLKQIRTYILLAVVLLVYGYFLYLPFRSESMNDIIVDYSRAVGNLHVDEPLYGTELNDVLSQNLKLRGIFYHRFRDANETADQLAYWNAESMTHRIQLELLILSLNHDLYQQTDGVAQEKPSYADYQQIATLIQNLSDTNISKADELQKRAFQLMKTTGLPNLGGIYILAHDLVLLMQMNDPINKQFCQIDLNLLREKAKSFEGPMQGPQMIGKGMIRDSFIDAEVDDAISTVQMASRMSKKADTDPMQSIALESYTIPSIPASNGQSYVKMVGIDNGVAYRALVGSVFNWDVPNGKYNVEIHRDQDFVWAKTLPLADDMQIEANLVRSDQTLLTVFKPSIMESIQQIGYNLLDFIHQSNEPQAGLTYMSFEQVVEQLPTGTETNVADQYKKDIQPEQVITELRQMNDQLYNIVYHHGSSNNQWKQMIAAAFPRSQITEVASLWPPGKLTEPIKLDYIFIDVKAFRMTPTPALYVTFAWFTPDMQREAWNVTFSTVHGRFVVAGVNKDVDPHVFSRFGTFFSYKTKNHLEYLQTVPSGSPADLKQTCRELLPGAAGESLFPGQAHNLTK</sequence>
<gene>
    <name evidence="2" type="ORF">LSG31_18995</name>
</gene>
<feature type="transmembrane region" description="Helical" evidence="1">
    <location>
        <begin position="9"/>
        <end position="27"/>
    </location>
</feature>
<evidence type="ECO:0008006" key="4">
    <source>
        <dbReference type="Google" id="ProtNLM"/>
    </source>
</evidence>
<organism evidence="2 3">
    <name type="scientific">Fodinisporobacter ferrooxydans</name>
    <dbReference type="NCBI Taxonomy" id="2901836"/>
    <lineage>
        <taxon>Bacteria</taxon>
        <taxon>Bacillati</taxon>
        <taxon>Bacillota</taxon>
        <taxon>Bacilli</taxon>
        <taxon>Bacillales</taxon>
        <taxon>Alicyclobacillaceae</taxon>
        <taxon>Fodinisporobacter</taxon>
    </lineage>
</organism>
<evidence type="ECO:0000256" key="1">
    <source>
        <dbReference type="SAM" id="Phobius"/>
    </source>
</evidence>